<dbReference type="RefSeq" id="WP_148594865.1">
    <property type="nucleotide sequence ID" value="NZ_CP042997.1"/>
</dbReference>
<dbReference type="Proteomes" id="UP000324233">
    <property type="component" value="Chromosome"/>
</dbReference>
<name>A0A5B9W4I3_9BACT</name>
<feature type="domain" description="Effector-associated" evidence="1">
    <location>
        <begin position="1"/>
        <end position="82"/>
    </location>
</feature>
<protein>
    <recommendedName>
        <fullName evidence="1">Effector-associated domain-containing protein</fullName>
    </recommendedName>
</protein>
<evidence type="ECO:0000313" key="2">
    <source>
        <dbReference type="EMBL" id="QEH35015.1"/>
    </source>
</evidence>
<proteinExistence type="predicted"/>
<gene>
    <name evidence="2" type="ORF">OJF2_35600</name>
</gene>
<accession>A0A5B9W4I3</accession>
<evidence type="ECO:0000313" key="3">
    <source>
        <dbReference type="Proteomes" id="UP000324233"/>
    </source>
</evidence>
<reference evidence="2 3" key="1">
    <citation type="submission" date="2019-08" db="EMBL/GenBank/DDBJ databases">
        <title>Deep-cultivation of Planctomycetes and their phenomic and genomic characterization uncovers novel biology.</title>
        <authorList>
            <person name="Wiegand S."/>
            <person name="Jogler M."/>
            <person name="Boedeker C."/>
            <person name="Pinto D."/>
            <person name="Vollmers J."/>
            <person name="Rivas-Marin E."/>
            <person name="Kohn T."/>
            <person name="Peeters S.H."/>
            <person name="Heuer A."/>
            <person name="Rast P."/>
            <person name="Oberbeckmann S."/>
            <person name="Bunk B."/>
            <person name="Jeske O."/>
            <person name="Meyerdierks A."/>
            <person name="Storesund J.E."/>
            <person name="Kallscheuer N."/>
            <person name="Luecker S."/>
            <person name="Lage O.M."/>
            <person name="Pohl T."/>
            <person name="Merkel B.J."/>
            <person name="Hornburger P."/>
            <person name="Mueller R.-W."/>
            <person name="Bruemmer F."/>
            <person name="Labrenz M."/>
            <person name="Spormann A.M."/>
            <person name="Op den Camp H."/>
            <person name="Overmann J."/>
            <person name="Amann R."/>
            <person name="Jetten M.S.M."/>
            <person name="Mascher T."/>
            <person name="Medema M.H."/>
            <person name="Devos D.P."/>
            <person name="Kaster A.-K."/>
            <person name="Ovreas L."/>
            <person name="Rohde M."/>
            <person name="Galperin M.Y."/>
            <person name="Jogler C."/>
        </authorList>
    </citation>
    <scope>NUCLEOTIDE SEQUENCE [LARGE SCALE GENOMIC DNA]</scope>
    <source>
        <strain evidence="2 3">OJF2</strain>
    </source>
</reference>
<dbReference type="AlphaFoldDB" id="A0A5B9W4I3"/>
<sequence>MELTGGQVERLCAAIVEALDEKSLEQLLYFKLGKELFKLVGRGAFKDVVFDLVRLAQREGWLEALVREAAAARPLVPEFRSLGVADAATPRDPARLVEGPVVGIQTLVGLADRHDGATLLAGLGRILGPDIDEGQKRFRLLKKYKVLHDILHFLQFQYLEPIADAVKRFRDDATAYRLLDRYIRQLRDRVADARSEADGLPTQFLEEEWIGSFSGALDDLAGGMKPGAAESSLGAALATLRSLPAEGPRINSALAVMAGQLPLSHLTEAMRQVDGALRAAQDGRADPSATKIRDGLHDLIQLEPKLGGLVREHLEWQWLDKEIGAGDLTQGATAAERVPRWARVRDRLRALCDLSPQEGWSGEIRTLVDALDAPAAGGDPADFARSFNTFRDVTTERFFSIDDELRKLSDDMLRIAAELDTLLEVLPRDDR</sequence>
<dbReference type="KEGG" id="agv:OJF2_35600"/>
<dbReference type="InterPro" id="IPR045430">
    <property type="entry name" value="EAD1"/>
</dbReference>
<evidence type="ECO:0000259" key="1">
    <source>
        <dbReference type="Pfam" id="PF19955"/>
    </source>
</evidence>
<dbReference type="EMBL" id="CP042997">
    <property type="protein sequence ID" value="QEH35015.1"/>
    <property type="molecule type" value="Genomic_DNA"/>
</dbReference>
<dbReference type="OrthoDB" id="581906at2"/>
<organism evidence="2 3">
    <name type="scientific">Aquisphaera giovannonii</name>
    <dbReference type="NCBI Taxonomy" id="406548"/>
    <lineage>
        <taxon>Bacteria</taxon>
        <taxon>Pseudomonadati</taxon>
        <taxon>Planctomycetota</taxon>
        <taxon>Planctomycetia</taxon>
        <taxon>Isosphaerales</taxon>
        <taxon>Isosphaeraceae</taxon>
        <taxon>Aquisphaera</taxon>
    </lineage>
</organism>
<keyword evidence="3" id="KW-1185">Reference proteome</keyword>
<dbReference type="Pfam" id="PF19955">
    <property type="entry name" value="EAD1"/>
    <property type="match status" value="1"/>
</dbReference>